<comment type="caution">
    <text evidence="1">The sequence shown here is derived from an EMBL/GenBank/DDBJ whole genome shotgun (WGS) entry which is preliminary data.</text>
</comment>
<sequence length="56" mass="6718">MESTKSKKQMPQLWYWSQPDNGFSFEDAETIAKESVFEAKKNDCRLDNRYLYIAFM</sequence>
<keyword evidence="2" id="KW-1185">Reference proteome</keyword>
<evidence type="ECO:0008006" key="3">
    <source>
        <dbReference type="Google" id="ProtNLM"/>
    </source>
</evidence>
<reference evidence="1 2" key="1">
    <citation type="submission" date="2020-08" db="EMBL/GenBank/DDBJ databases">
        <title>Genome public.</title>
        <authorList>
            <person name="Liu C."/>
            <person name="Sun Q."/>
        </authorList>
    </citation>
    <scope>NUCLEOTIDE SEQUENCE [LARGE SCALE GENOMIC DNA]</scope>
    <source>
        <strain evidence="1 2">426_9</strain>
    </source>
</reference>
<evidence type="ECO:0000313" key="2">
    <source>
        <dbReference type="Proteomes" id="UP000629596"/>
    </source>
</evidence>
<dbReference type="EMBL" id="JACRTI010000024">
    <property type="protein sequence ID" value="MBC8602241.1"/>
    <property type="molecule type" value="Genomic_DNA"/>
</dbReference>
<proteinExistence type="predicted"/>
<protein>
    <recommendedName>
        <fullName evidence="3">HEPN domain-containing protein</fullName>
    </recommendedName>
</protein>
<dbReference type="Proteomes" id="UP000629596">
    <property type="component" value="Unassembled WGS sequence"/>
</dbReference>
<accession>A0ABR7P1K2</accession>
<dbReference type="RefSeq" id="WP_167451667.1">
    <property type="nucleotide sequence ID" value="NZ_JACRTI010000024.1"/>
</dbReference>
<evidence type="ECO:0000313" key="1">
    <source>
        <dbReference type="EMBL" id="MBC8602241.1"/>
    </source>
</evidence>
<organism evidence="1 2">
    <name type="scientific">Parabacteroides acidifaciens</name>
    <dbReference type="NCBI Taxonomy" id="2290935"/>
    <lineage>
        <taxon>Bacteria</taxon>
        <taxon>Pseudomonadati</taxon>
        <taxon>Bacteroidota</taxon>
        <taxon>Bacteroidia</taxon>
        <taxon>Bacteroidales</taxon>
        <taxon>Tannerellaceae</taxon>
        <taxon>Parabacteroides</taxon>
    </lineage>
</organism>
<name>A0ABR7P1K2_9BACT</name>
<gene>
    <name evidence="1" type="ORF">H8784_11000</name>
</gene>